<keyword evidence="1" id="KW-0175">Coiled coil</keyword>
<evidence type="ECO:0000256" key="2">
    <source>
        <dbReference type="SAM" id="MobiDB-lite"/>
    </source>
</evidence>
<feature type="compositionally biased region" description="Basic and acidic residues" evidence="2">
    <location>
        <begin position="467"/>
        <end position="481"/>
    </location>
</feature>
<dbReference type="PANTHER" id="PTHR37558">
    <property type="entry name" value="HTH CENPB-TYPE DOMAIN-CONTAINING PROTEIN"/>
    <property type="match status" value="1"/>
</dbReference>
<feature type="coiled-coil region" evidence="1">
    <location>
        <begin position="486"/>
        <end position="527"/>
    </location>
</feature>
<proteinExistence type="predicted"/>
<feature type="region of interest" description="Disordered" evidence="2">
    <location>
        <begin position="394"/>
        <end position="486"/>
    </location>
</feature>
<dbReference type="PANTHER" id="PTHR37558:SF1">
    <property type="entry name" value="HTH CENPB-TYPE DOMAIN-CONTAINING PROTEIN"/>
    <property type="match status" value="1"/>
</dbReference>
<gene>
    <name evidence="3" type="ORF">BCR33DRAFT_796462</name>
</gene>
<sequence>MTNQYTIDIYHADLSDYNSCNCHTPPQIIYSLPIAQQTCPTNPFTIVALGFTHLDLSNYHRITIKNEISNFIYNVLKEEVEDIHIYSKAKTPTSYIICNSEAQFRRLLDDPMYCYIPNLRNINIQLRNRATDLSTSKEDLKIPGTWFRPEKHPLCAEDFMPTTKCGVDSIFISNDRVLLLHRSALQAKAMNGVTSQTTNKGPQQHQAVGFVVNGVYEEYKDCSESTSATVAMDTRAKTTWKTALTRRPPAALTNLPLRANHEPIIVSSPDDSNEQDEEILDNTNNELLNTPTKSSMDENAEGPSIEPFNAGHGKTGEAWERVATNVNTEMGLHNDANVKATGKNAFKRFKELLKKFKADEMESLQASGTEEEFEESEQLLSDLQDLIHDLEEQRVKKKAKKSKEEERRETNGAAIREAAVKLMSDKNKTPKKTDNGFGDEENDPPSSSTRAPSAAKTAASLASTLKEMSEAFHESNAKDSNDAVANQELKERELNLQDRKLALEEARLELERKRQEQQDKLMNALLTKILEK</sequence>
<evidence type="ECO:0000313" key="3">
    <source>
        <dbReference type="EMBL" id="ORY23453.1"/>
    </source>
</evidence>
<feature type="region of interest" description="Disordered" evidence="2">
    <location>
        <begin position="366"/>
        <end position="385"/>
    </location>
</feature>
<accession>A0A1Y2ALL1</accession>
<name>A0A1Y2ALL1_9FUNG</name>
<dbReference type="AlphaFoldDB" id="A0A1Y2ALL1"/>
<organism evidence="3 4">
    <name type="scientific">Rhizoclosmatium globosum</name>
    <dbReference type="NCBI Taxonomy" id="329046"/>
    <lineage>
        <taxon>Eukaryota</taxon>
        <taxon>Fungi</taxon>
        <taxon>Fungi incertae sedis</taxon>
        <taxon>Chytridiomycota</taxon>
        <taxon>Chytridiomycota incertae sedis</taxon>
        <taxon>Chytridiomycetes</taxon>
        <taxon>Chytridiales</taxon>
        <taxon>Chytriomycetaceae</taxon>
        <taxon>Rhizoclosmatium</taxon>
    </lineage>
</organism>
<reference evidence="3 4" key="1">
    <citation type="submission" date="2016-07" db="EMBL/GenBank/DDBJ databases">
        <title>Pervasive Adenine N6-methylation of Active Genes in Fungi.</title>
        <authorList>
            <consortium name="DOE Joint Genome Institute"/>
            <person name="Mondo S.J."/>
            <person name="Dannebaum R.O."/>
            <person name="Kuo R.C."/>
            <person name="Labutti K."/>
            <person name="Haridas S."/>
            <person name="Kuo A."/>
            <person name="Salamov A."/>
            <person name="Ahrendt S.R."/>
            <person name="Lipzen A."/>
            <person name="Sullivan W."/>
            <person name="Andreopoulos W.B."/>
            <person name="Clum A."/>
            <person name="Lindquist E."/>
            <person name="Daum C."/>
            <person name="Ramamoorthy G.K."/>
            <person name="Gryganskyi A."/>
            <person name="Culley D."/>
            <person name="Magnuson J.K."/>
            <person name="James T.Y."/>
            <person name="O'Malley M.A."/>
            <person name="Stajich J.E."/>
            <person name="Spatafora J.W."/>
            <person name="Visel A."/>
            <person name="Grigoriev I.V."/>
        </authorList>
    </citation>
    <scope>NUCLEOTIDE SEQUENCE [LARGE SCALE GENOMIC DNA]</scope>
    <source>
        <strain evidence="3 4">JEL800</strain>
    </source>
</reference>
<keyword evidence="4" id="KW-1185">Reference proteome</keyword>
<feature type="compositionally biased region" description="Low complexity" evidence="2">
    <location>
        <begin position="444"/>
        <end position="466"/>
    </location>
</feature>
<dbReference type="Proteomes" id="UP000193642">
    <property type="component" value="Unassembled WGS sequence"/>
</dbReference>
<feature type="compositionally biased region" description="Basic and acidic residues" evidence="2">
    <location>
        <begin position="423"/>
        <end position="434"/>
    </location>
</feature>
<evidence type="ECO:0000256" key="1">
    <source>
        <dbReference type="SAM" id="Coils"/>
    </source>
</evidence>
<dbReference type="OrthoDB" id="2158812at2759"/>
<evidence type="ECO:0000313" key="4">
    <source>
        <dbReference type="Proteomes" id="UP000193642"/>
    </source>
</evidence>
<protein>
    <submittedName>
        <fullName evidence="3">Uncharacterized protein</fullName>
    </submittedName>
</protein>
<comment type="caution">
    <text evidence="3">The sequence shown here is derived from an EMBL/GenBank/DDBJ whole genome shotgun (WGS) entry which is preliminary data.</text>
</comment>
<dbReference type="EMBL" id="MCGO01000160">
    <property type="protein sequence ID" value="ORY23453.1"/>
    <property type="molecule type" value="Genomic_DNA"/>
</dbReference>